<dbReference type="Gene3D" id="1.10.490.10">
    <property type="entry name" value="Globins"/>
    <property type="match status" value="1"/>
</dbReference>
<protein>
    <recommendedName>
        <fullName evidence="2">EF-hand domain-containing protein</fullName>
    </recommendedName>
</protein>
<reference evidence="3 4" key="1">
    <citation type="submission" date="2024-02" db="EMBL/GenBank/DDBJ databases">
        <authorList>
            <person name="Chen Y."/>
            <person name="Shah S."/>
            <person name="Dougan E. K."/>
            <person name="Thang M."/>
            <person name="Chan C."/>
        </authorList>
    </citation>
    <scope>NUCLEOTIDE SEQUENCE [LARGE SCALE GENOMIC DNA]</scope>
</reference>
<dbReference type="InterPro" id="IPR044399">
    <property type="entry name" value="Mb-like_M"/>
</dbReference>
<dbReference type="Proteomes" id="UP001642484">
    <property type="component" value="Unassembled WGS sequence"/>
</dbReference>
<keyword evidence="1" id="KW-0812">Transmembrane</keyword>
<organism evidence="3 4">
    <name type="scientific">Durusdinium trenchii</name>
    <dbReference type="NCBI Taxonomy" id="1381693"/>
    <lineage>
        <taxon>Eukaryota</taxon>
        <taxon>Sar</taxon>
        <taxon>Alveolata</taxon>
        <taxon>Dinophyceae</taxon>
        <taxon>Suessiales</taxon>
        <taxon>Symbiodiniaceae</taxon>
        <taxon>Durusdinium</taxon>
    </lineage>
</organism>
<feature type="domain" description="EF-hand" evidence="2">
    <location>
        <begin position="323"/>
        <end position="358"/>
    </location>
</feature>
<dbReference type="InterPro" id="IPR011992">
    <property type="entry name" value="EF-hand-dom_pair"/>
</dbReference>
<keyword evidence="4" id="KW-1185">Reference proteome</keyword>
<dbReference type="EMBL" id="CAXAMN010002281">
    <property type="protein sequence ID" value="CAK8998933.1"/>
    <property type="molecule type" value="Genomic_DNA"/>
</dbReference>
<keyword evidence="1" id="KW-1133">Transmembrane helix</keyword>
<dbReference type="SUPFAM" id="SSF46458">
    <property type="entry name" value="Globin-like"/>
    <property type="match status" value="1"/>
</dbReference>
<feature type="transmembrane region" description="Helical" evidence="1">
    <location>
        <begin position="60"/>
        <end position="81"/>
    </location>
</feature>
<gene>
    <name evidence="3" type="ORF">CCMP2556_LOCUS5458</name>
</gene>
<comment type="caution">
    <text evidence="3">The sequence shown here is derived from an EMBL/GenBank/DDBJ whole genome shotgun (WGS) entry which is preliminary data.</text>
</comment>
<keyword evidence="1" id="KW-0472">Membrane</keyword>
<dbReference type="SUPFAM" id="SSF47473">
    <property type="entry name" value="EF-hand"/>
    <property type="match status" value="1"/>
</dbReference>
<dbReference type="Gene3D" id="1.10.238.10">
    <property type="entry name" value="EF-hand"/>
    <property type="match status" value="1"/>
</dbReference>
<feature type="transmembrane region" description="Helical" evidence="1">
    <location>
        <begin position="210"/>
        <end position="229"/>
    </location>
</feature>
<dbReference type="InterPro" id="IPR009050">
    <property type="entry name" value="Globin-like_sf"/>
</dbReference>
<dbReference type="InterPro" id="IPR002048">
    <property type="entry name" value="EF_hand_dom"/>
</dbReference>
<sequence>MASVVPAGTEVTRQGVSDRIGKRGRVMVVKPIARAYILSGHMMSNMAVGDWLLRKKWPPVVALIIALGLHTADFFGAFYNLSVVPGEHQTPVRIFEPTLESSIMSVVSFLAFGVALLSVLTRVHSQLLWMTLRTFDPWATWTCQVYLRKLEQVKTSCRSFSRYRLRDSGDDVASVHDYFSWGIDLVIVLQFSSLLILAEAADIPKDVMRICVAICLIYCIVLSAGPLIWENMPDWDADAKVQLLFFANMAPKSQFVSAYGTMAVLLTKAAVSTIVQKNAFMYLRCHYEYCMDQLDASFAKLAQSDPSAISYSDFRLALQEMGISESHIFAGFNLLDIEQSGKVSLQNFRKCLMDIFAEYPDASHIVLLGKFCQEAFNQTSGYSSLDSMFGTVFSHWRRFKLEEFGECIYQCLTQDPALASLFRREKMRTQALLFAAFVQVALSWLEEKDFRKVDRDMASLGLRHRSYGVEPEYVCMFQIALLQTVSTILNGLSLQAEISWSVVWSHFVVAPFLAGLVDLDSERPGVYRAVKDILLQAKKEPQFVTMLVRNLHGIVGGYCEWSRLFRDPEHEVQHLAMLLGFLIQVFTHSTESSWAVFMQTEVLEVLLLAPFAETQDRVEEWASQMDGQEATCLAIRVDGKAWRALMKLAYVDEPLAEKGLQRVHAENGKSSSLTVNDVIKTFCDESTSDDLGAGVITASQRKFDARVILGLFLPGAEEPVLLYAADRLSLDRSGRPAAPNEALARALQRSYKSGSGTCENNKYTVYVSPPLRCDFRPLHNARKTCASICILWPRATGSITAQKNHHRPKRRLTDALRL</sequence>
<evidence type="ECO:0000313" key="3">
    <source>
        <dbReference type="EMBL" id="CAK8998933.1"/>
    </source>
</evidence>
<evidence type="ECO:0000313" key="4">
    <source>
        <dbReference type="Proteomes" id="UP001642484"/>
    </source>
</evidence>
<feature type="transmembrane region" description="Helical" evidence="1">
    <location>
        <begin position="102"/>
        <end position="120"/>
    </location>
</feature>
<feature type="transmembrane region" description="Helical" evidence="1">
    <location>
        <begin position="178"/>
        <end position="198"/>
    </location>
</feature>
<accession>A0ABP0I9E5</accession>
<dbReference type="InterPro" id="IPR012292">
    <property type="entry name" value="Globin/Proto"/>
</dbReference>
<evidence type="ECO:0000259" key="2">
    <source>
        <dbReference type="PROSITE" id="PS50222"/>
    </source>
</evidence>
<name>A0ABP0I9E5_9DINO</name>
<proteinExistence type="predicted"/>
<dbReference type="CDD" id="cd01040">
    <property type="entry name" value="Mb-like"/>
    <property type="match status" value="1"/>
</dbReference>
<dbReference type="PROSITE" id="PS50222">
    <property type="entry name" value="EF_HAND_2"/>
    <property type="match status" value="1"/>
</dbReference>
<evidence type="ECO:0000256" key="1">
    <source>
        <dbReference type="SAM" id="Phobius"/>
    </source>
</evidence>